<evidence type="ECO:0000313" key="5">
    <source>
        <dbReference type="EMBL" id="MDG3006784.1"/>
    </source>
</evidence>
<proteinExistence type="predicted"/>
<evidence type="ECO:0000256" key="4">
    <source>
        <dbReference type="SAM" id="MobiDB-lite"/>
    </source>
</evidence>
<evidence type="ECO:0000313" key="6">
    <source>
        <dbReference type="Proteomes" id="UP001216907"/>
    </source>
</evidence>
<evidence type="ECO:0000256" key="3">
    <source>
        <dbReference type="ARBA" id="ARBA00023180"/>
    </source>
</evidence>
<feature type="region of interest" description="Disordered" evidence="4">
    <location>
        <begin position="925"/>
        <end position="944"/>
    </location>
</feature>
<dbReference type="RefSeq" id="WP_277863075.1">
    <property type="nucleotide sequence ID" value="NZ_JARRAG010000002.1"/>
</dbReference>
<gene>
    <name evidence="5" type="ORF">PZE19_23690</name>
</gene>
<dbReference type="Gene3D" id="2.60.40.10">
    <property type="entry name" value="Immunoglobulins"/>
    <property type="match status" value="1"/>
</dbReference>
<accession>A0ABT6FGY6</accession>
<evidence type="ECO:0000256" key="2">
    <source>
        <dbReference type="ARBA" id="ARBA00022737"/>
    </source>
</evidence>
<evidence type="ECO:0000256" key="1">
    <source>
        <dbReference type="ARBA" id="ARBA00022729"/>
    </source>
</evidence>
<dbReference type="Proteomes" id="UP001216907">
    <property type="component" value="Unassembled WGS sequence"/>
</dbReference>
<dbReference type="SUPFAM" id="SSF82171">
    <property type="entry name" value="DPP6 N-terminal domain-like"/>
    <property type="match status" value="1"/>
</dbReference>
<dbReference type="PROSITE" id="PS51470">
    <property type="entry name" value="FG_GAP"/>
    <property type="match status" value="1"/>
</dbReference>
<dbReference type="InterPro" id="IPR013517">
    <property type="entry name" value="FG-GAP"/>
</dbReference>
<comment type="caution">
    <text evidence="5">The sequence shown here is derived from an EMBL/GenBank/DDBJ whole genome shotgun (WGS) entry which is preliminary data.</text>
</comment>
<dbReference type="InterPro" id="IPR013783">
    <property type="entry name" value="Ig-like_fold"/>
</dbReference>
<keyword evidence="2" id="KW-0677">Repeat</keyword>
<name>A0ABT6FGY6_9BACT</name>
<dbReference type="Pfam" id="PF14312">
    <property type="entry name" value="FG-GAP_2"/>
    <property type="match status" value="6"/>
</dbReference>
<keyword evidence="3" id="KW-0325">Glycoprotein</keyword>
<feature type="region of interest" description="Disordered" evidence="4">
    <location>
        <begin position="1"/>
        <end position="33"/>
    </location>
</feature>
<keyword evidence="6" id="KW-1185">Reference proteome</keyword>
<dbReference type="InterPro" id="IPR013519">
    <property type="entry name" value="Int_alpha_beta-p"/>
</dbReference>
<dbReference type="Gene3D" id="2.130.10.130">
    <property type="entry name" value="Integrin alpha, N-terminal"/>
    <property type="match status" value="2"/>
</dbReference>
<reference evidence="5 6" key="1">
    <citation type="submission" date="2023-03" db="EMBL/GenBank/DDBJ databases">
        <title>Paludisphaera mucosa sp. nov. a novel planctomycete from northern fen.</title>
        <authorList>
            <person name="Ivanova A."/>
        </authorList>
    </citation>
    <scope>NUCLEOTIDE SEQUENCE [LARGE SCALE GENOMIC DNA]</scope>
    <source>
        <strain evidence="5 6">Pla2</strain>
    </source>
</reference>
<dbReference type="PANTHER" id="PTHR36220:SF1">
    <property type="entry name" value="GAMMA TUBULIN COMPLEX COMPONENT C-TERMINAL DOMAIN-CONTAINING PROTEIN"/>
    <property type="match status" value="1"/>
</dbReference>
<feature type="compositionally biased region" description="Low complexity" evidence="4">
    <location>
        <begin position="1"/>
        <end position="13"/>
    </location>
</feature>
<keyword evidence="1" id="KW-0732">Signal</keyword>
<organism evidence="5 6">
    <name type="scientific">Paludisphaera mucosa</name>
    <dbReference type="NCBI Taxonomy" id="3030827"/>
    <lineage>
        <taxon>Bacteria</taxon>
        <taxon>Pseudomonadati</taxon>
        <taxon>Planctomycetota</taxon>
        <taxon>Planctomycetia</taxon>
        <taxon>Isosphaerales</taxon>
        <taxon>Isosphaeraceae</taxon>
        <taxon>Paludisphaera</taxon>
    </lineage>
</organism>
<dbReference type="PANTHER" id="PTHR36220">
    <property type="entry name" value="UNNAMED PRODUCT"/>
    <property type="match status" value="1"/>
</dbReference>
<dbReference type="InterPro" id="IPR028994">
    <property type="entry name" value="Integrin_alpha_N"/>
</dbReference>
<feature type="compositionally biased region" description="Low complexity" evidence="4">
    <location>
        <begin position="930"/>
        <end position="944"/>
    </location>
</feature>
<dbReference type="SMART" id="SM00191">
    <property type="entry name" value="Int_alpha"/>
    <property type="match status" value="6"/>
</dbReference>
<dbReference type="EMBL" id="JARRAG010000002">
    <property type="protein sequence ID" value="MDG3006784.1"/>
    <property type="molecule type" value="Genomic_DNA"/>
</dbReference>
<protein>
    <submittedName>
        <fullName evidence="5">FG-GAP repeat protein</fullName>
    </submittedName>
</protein>
<dbReference type="Gene3D" id="2.60.40.2700">
    <property type="match status" value="1"/>
</dbReference>
<sequence length="1306" mass="129317">MAPASGAWSAAVATGPTPPSEVSTASNPTPTPLGLQYAASETFGAQDPAYALAASGAGYALANPTNSYTGYVDAGGLHVSGGGDDWSLGLVGVGYGGAAAGLGAAAATATAANRVEYDYGDVSQWFVNGPLGLQQGFTLDARPDGSGAGAPLTIDLALGGGLVATADPSGTSVTLARPDGSASLVYGGLIAYDAAGAAVPAHLSVTSTAAGGQELSIVVDDAAAQYPLTVDPYIQVAKFTSSTNGLAQYFGTSVSITSSGNLAAVGAMSSAISSIRGAVYIFSNNGTLWSQSARLTSSDGVVGDEFGDAVALSADGSTLAVGARSVTVAGKATQGATYIFTRNGTTWTQVQKFTPADGAAGDQFGYSTSISANGSIIAVGSPLADVGGVADQGAVYVLVKSGATWTQATKLAAADATANAQFGYSTVVSGSGLMVAGGAPFTTVGANGQQGAVYAFFQGSLTKLTAADGAANDGFGSSLATSDDGSFLIAGASFADVGGRVDQGAAYVFLRSWTTWTQSAKLTSAAGAAGDRFGYAVAIAANGYKAAVSAPFESVGANLRQGAVYVFDRSAGAAWNQAARLTASDGVANDLLGQAVAVTPTTVIAGAPTVTLDQANPLQGAAYFYAQPIPLAVTANPINQFATVGVPVTFTAESAGPGNRTVQWQVSTNGTTWTNIAGETLPWLTLTPTLADSGERYRAVFSDSSGTATTTAGLLTVSKANTLLKVSTSVNPRGIGDPLAITVDVASAVAGLGTPNGGTVFLNIGAVNLTTVLVNGHAVFSNIAALALGTYTVTATYDGTNDPTFGTSQGTASQVVVRATSVLTGVVPTQPATVGDAVTIAAVLTPPAGVTDLVGGVVILDNGNPIAFPQLVTSNGTTLATITTTGFAAGTHRFQFVFLGNPQIYAASTGVYTLQVNAAGFTGAAPTSHTAPGGSASPGVGSTSTGATTQDLGFNLLGGPLTVTVGVPVTLTSAANNVVARSVQWQASFDGVSWVNIVDANSLWYTFTPTLAQSGLQLRTVFSDLVGSYEATTPTILTVAKAATALKVSTSANPRGIGDPLAITVEASSAVAGLGTPNGGTVFINVGSVNFSGTLVNGLAVFGGIPALGVGTYTVTATYDGTNDPTFGTSQATASQVVVRATAVLTGVVPTQPATVGDAITISAVLTVPPGVTDLVGGVVILDNGIPVAFPQLFNSNGTILATITSTGFAVGTHRFQFVFLGNPQIFAASTGVYTLQVNSPAGLASASTSTAGATTSTFATASATTAASRTASPDALAIVGAFDTVATGKKSRASSALGFWGRGMR</sequence>